<proteinExistence type="inferred from homology"/>
<dbReference type="EMBL" id="JBHTCM010000004">
    <property type="protein sequence ID" value="MFC7332143.1"/>
    <property type="molecule type" value="Genomic_DNA"/>
</dbReference>
<dbReference type="Gene3D" id="3.30.70.100">
    <property type="match status" value="1"/>
</dbReference>
<keyword evidence="11" id="KW-1278">Translocase</keyword>
<keyword evidence="7 15" id="KW-0479">Metal-binding</keyword>
<accession>A0ABW2KSD1</accession>
<feature type="transmembrane region" description="Helical" evidence="15">
    <location>
        <begin position="258"/>
        <end position="276"/>
    </location>
</feature>
<evidence type="ECO:0000256" key="4">
    <source>
        <dbReference type="ARBA" id="ARBA00022475"/>
    </source>
</evidence>
<dbReference type="Pfam" id="PF12156">
    <property type="entry name" value="ATPase-cat_bd"/>
    <property type="match status" value="1"/>
</dbReference>
<dbReference type="SUPFAM" id="SSF81653">
    <property type="entry name" value="Calcium ATPase, transduction domain A"/>
    <property type="match status" value="1"/>
</dbReference>
<feature type="transmembrane region" description="Helical" evidence="15">
    <location>
        <begin position="221"/>
        <end position="238"/>
    </location>
</feature>
<evidence type="ECO:0000256" key="8">
    <source>
        <dbReference type="ARBA" id="ARBA00022741"/>
    </source>
</evidence>
<evidence type="ECO:0000256" key="10">
    <source>
        <dbReference type="ARBA" id="ARBA00022842"/>
    </source>
</evidence>
<dbReference type="PROSITE" id="PS50846">
    <property type="entry name" value="HMA_2"/>
    <property type="match status" value="1"/>
</dbReference>
<evidence type="ECO:0000259" key="17">
    <source>
        <dbReference type="PROSITE" id="PS50846"/>
    </source>
</evidence>
<dbReference type="CDD" id="cd00371">
    <property type="entry name" value="HMA"/>
    <property type="match status" value="1"/>
</dbReference>
<evidence type="ECO:0000313" key="18">
    <source>
        <dbReference type="EMBL" id="MFC7332143.1"/>
    </source>
</evidence>
<feature type="compositionally biased region" description="Basic and acidic residues" evidence="16">
    <location>
        <begin position="7"/>
        <end position="17"/>
    </location>
</feature>
<comment type="subcellular location">
    <subcellularLocation>
        <location evidence="1">Cell membrane</location>
        <topology evidence="1">Multi-pass membrane protein</topology>
    </subcellularLocation>
</comment>
<dbReference type="Pfam" id="PF00122">
    <property type="entry name" value="E1-E2_ATPase"/>
    <property type="match status" value="1"/>
</dbReference>
<organism evidence="18 19">
    <name type="scientific">Rhodocista pekingensis</name>
    <dbReference type="NCBI Taxonomy" id="201185"/>
    <lineage>
        <taxon>Bacteria</taxon>
        <taxon>Pseudomonadati</taxon>
        <taxon>Pseudomonadota</taxon>
        <taxon>Alphaproteobacteria</taxon>
        <taxon>Rhodospirillales</taxon>
        <taxon>Azospirillaceae</taxon>
        <taxon>Rhodocista</taxon>
    </lineage>
</organism>
<dbReference type="SUPFAM" id="SSF55008">
    <property type="entry name" value="HMA, heavy metal-associated domain"/>
    <property type="match status" value="1"/>
</dbReference>
<evidence type="ECO:0000313" key="19">
    <source>
        <dbReference type="Proteomes" id="UP001596456"/>
    </source>
</evidence>
<dbReference type="InterPro" id="IPR023214">
    <property type="entry name" value="HAD_sf"/>
</dbReference>
<evidence type="ECO:0000256" key="5">
    <source>
        <dbReference type="ARBA" id="ARBA00022553"/>
    </source>
</evidence>
<keyword evidence="13" id="KW-0406">Ion transport</keyword>
<keyword evidence="9 15" id="KW-0067">ATP-binding</keyword>
<dbReference type="Pfam" id="PF00702">
    <property type="entry name" value="Hydrolase"/>
    <property type="match status" value="1"/>
</dbReference>
<sequence>MSVALFDLDRGPDDGLSARRSGGGGQAPGAGGCLHCGLPVPRPGDRFCCAGCEGAHALIHELGLDAYYRRREAAPAEPLQTAEEVKLDLLSQVEDRPDGSHCLRMRVDGLTCGACVWLIETALAKQPQVEEARVNLTTRRLTLRWSGPRERADGLVATVRRLGYRLAPFDTAAENDPQAQHERELLRCMVVAGFAAMNIMLLSVSVWSGHAGSMGDATRTLMHWLSALIALPTVLYAGRPFFRSAIAALRAGRSNMDVPISLGVTLASGISLWETMNQGQHAYFDGAVMLLFFLLIGRYLDSRARGRARSAAEHLLALARVPVTVLQPDGSTALSAPSAVPAGATVLVAAGERVGVDGAVAEGRSEVDTSVVTGETRPLPVEPGARLFAGMLNLSAPLRVTVTASGEGTLLAEIVRLMEAAEQGRARFVALADRVARHYTPVVHTLALGTFLAWTLGVGLDWQPALLIAVAVLIITCPCALALAVPAVQVVASDRLLRQGTLLKSATALERLATVDTVVFDKTGTLTLGRPELLPDAGRDAAALDRAATLARNSRHPLSRALARAAGSGPVASDVRELPGRGLELDTAEGTVRLGSRAFVGAPVAAAAGPSGAVADAELWLAEPGRAPVRFAFADQARSDAATVVSDLRRAGYRVELLSGDRPEAVATLAAELGLDDWRGGVDPAGKCARLAELRAAGRRVLMVGDGLNDAAALAAADVSVSPASAVDIAQTAADAVFQGDRLAPVADLLAVARKADRLVRQNLGFTLIYNMCAVPIAMLGHATPLVAAVAMSSSSLIVIGNAMRLSGRRTGARAGGGS</sequence>
<feature type="transmembrane region" description="Helical" evidence="15">
    <location>
        <begin position="763"/>
        <end position="780"/>
    </location>
</feature>
<feature type="transmembrane region" description="Helical" evidence="15">
    <location>
        <begin position="188"/>
        <end position="209"/>
    </location>
</feature>
<dbReference type="Proteomes" id="UP001596456">
    <property type="component" value="Unassembled WGS sequence"/>
</dbReference>
<gene>
    <name evidence="18" type="ORF">ACFQPS_03140</name>
</gene>
<reference evidence="19" key="1">
    <citation type="journal article" date="2019" name="Int. J. Syst. Evol. Microbiol.">
        <title>The Global Catalogue of Microorganisms (GCM) 10K type strain sequencing project: providing services to taxonomists for standard genome sequencing and annotation.</title>
        <authorList>
            <consortium name="The Broad Institute Genomics Platform"/>
            <consortium name="The Broad Institute Genome Sequencing Center for Infectious Disease"/>
            <person name="Wu L."/>
            <person name="Ma J."/>
        </authorList>
    </citation>
    <scope>NUCLEOTIDE SEQUENCE [LARGE SCALE GENOMIC DNA]</scope>
    <source>
        <strain evidence="19">CGMCC 1.16275</strain>
    </source>
</reference>
<evidence type="ECO:0000256" key="9">
    <source>
        <dbReference type="ARBA" id="ARBA00022840"/>
    </source>
</evidence>
<dbReference type="RefSeq" id="WP_377356360.1">
    <property type="nucleotide sequence ID" value="NZ_JBHTCM010000004.1"/>
</dbReference>
<dbReference type="InterPro" id="IPR006121">
    <property type="entry name" value="HMA_dom"/>
</dbReference>
<evidence type="ECO:0000256" key="14">
    <source>
        <dbReference type="ARBA" id="ARBA00023136"/>
    </source>
</evidence>
<name>A0ABW2KSD1_9PROT</name>
<evidence type="ECO:0000256" key="16">
    <source>
        <dbReference type="SAM" id="MobiDB-lite"/>
    </source>
</evidence>
<dbReference type="PROSITE" id="PS00154">
    <property type="entry name" value="ATPASE_E1_E2"/>
    <property type="match status" value="1"/>
</dbReference>
<keyword evidence="14 15" id="KW-0472">Membrane</keyword>
<keyword evidence="5" id="KW-0597">Phosphoprotein</keyword>
<dbReference type="NCBIfam" id="TIGR01511">
    <property type="entry name" value="ATPase-IB1_Cu"/>
    <property type="match status" value="1"/>
</dbReference>
<dbReference type="PANTHER" id="PTHR43520">
    <property type="entry name" value="ATP7, ISOFORM B"/>
    <property type="match status" value="1"/>
</dbReference>
<feature type="transmembrane region" description="Helical" evidence="15">
    <location>
        <begin position="442"/>
        <end position="460"/>
    </location>
</feature>
<protein>
    <submittedName>
        <fullName evidence="18">Heavy metal translocating P-type ATPase</fullName>
    </submittedName>
</protein>
<evidence type="ECO:0000256" key="6">
    <source>
        <dbReference type="ARBA" id="ARBA00022692"/>
    </source>
</evidence>
<keyword evidence="8 15" id="KW-0547">Nucleotide-binding</keyword>
<dbReference type="SUPFAM" id="SSF81665">
    <property type="entry name" value="Calcium ATPase, transmembrane domain M"/>
    <property type="match status" value="1"/>
</dbReference>
<evidence type="ECO:0000256" key="7">
    <source>
        <dbReference type="ARBA" id="ARBA00022723"/>
    </source>
</evidence>
<dbReference type="PROSITE" id="PS01047">
    <property type="entry name" value="HMA_1"/>
    <property type="match status" value="1"/>
</dbReference>
<dbReference type="Pfam" id="PF00403">
    <property type="entry name" value="HMA"/>
    <property type="match status" value="1"/>
</dbReference>
<dbReference type="NCBIfam" id="TIGR01525">
    <property type="entry name" value="ATPase-IB_hvy"/>
    <property type="match status" value="1"/>
</dbReference>
<dbReference type="InterPro" id="IPR008250">
    <property type="entry name" value="ATPase_P-typ_transduc_dom_A_sf"/>
</dbReference>
<evidence type="ECO:0000256" key="13">
    <source>
        <dbReference type="ARBA" id="ARBA00023065"/>
    </source>
</evidence>
<dbReference type="InterPro" id="IPR017969">
    <property type="entry name" value="Heavy-metal-associated_CS"/>
</dbReference>
<evidence type="ECO:0000256" key="11">
    <source>
        <dbReference type="ARBA" id="ARBA00022967"/>
    </source>
</evidence>
<dbReference type="InterPro" id="IPR023299">
    <property type="entry name" value="ATPase_P-typ_cyto_dom_N"/>
</dbReference>
<dbReference type="NCBIfam" id="TIGR01494">
    <property type="entry name" value="ATPase_P-type"/>
    <property type="match status" value="1"/>
</dbReference>
<keyword evidence="3" id="KW-0813">Transport</keyword>
<dbReference type="NCBIfam" id="TIGR01512">
    <property type="entry name" value="ATPase-IB2_Cd"/>
    <property type="match status" value="1"/>
</dbReference>
<dbReference type="InterPro" id="IPR059000">
    <property type="entry name" value="ATPase_P-type_domA"/>
</dbReference>
<dbReference type="InterPro" id="IPR021993">
    <property type="entry name" value="ATPase-cat-bd"/>
</dbReference>
<evidence type="ECO:0000256" key="2">
    <source>
        <dbReference type="ARBA" id="ARBA00006024"/>
    </source>
</evidence>
<dbReference type="PANTHER" id="PTHR43520:SF5">
    <property type="entry name" value="CATION-TRANSPORTING P-TYPE ATPASE-RELATED"/>
    <property type="match status" value="1"/>
</dbReference>
<dbReference type="InterPro" id="IPR036412">
    <property type="entry name" value="HAD-like_sf"/>
</dbReference>
<keyword evidence="10" id="KW-0460">Magnesium</keyword>
<dbReference type="InterPro" id="IPR001757">
    <property type="entry name" value="P_typ_ATPase"/>
</dbReference>
<dbReference type="Gene3D" id="2.70.150.10">
    <property type="entry name" value="Calcium-transporting ATPase, cytoplasmic transduction domain A"/>
    <property type="match status" value="1"/>
</dbReference>
<keyword evidence="12 15" id="KW-1133">Transmembrane helix</keyword>
<keyword evidence="6 15" id="KW-0812">Transmembrane</keyword>
<dbReference type="InterPro" id="IPR027256">
    <property type="entry name" value="P-typ_ATPase_IB"/>
</dbReference>
<dbReference type="Gene3D" id="3.40.1110.10">
    <property type="entry name" value="Calcium-transporting ATPase, cytoplasmic domain N"/>
    <property type="match status" value="1"/>
</dbReference>
<evidence type="ECO:0000256" key="15">
    <source>
        <dbReference type="RuleBase" id="RU362081"/>
    </source>
</evidence>
<keyword evidence="19" id="KW-1185">Reference proteome</keyword>
<feature type="transmembrane region" description="Helical" evidence="15">
    <location>
        <begin position="282"/>
        <end position="300"/>
    </location>
</feature>
<evidence type="ECO:0000256" key="1">
    <source>
        <dbReference type="ARBA" id="ARBA00004651"/>
    </source>
</evidence>
<dbReference type="InterPro" id="IPR036163">
    <property type="entry name" value="HMA_dom_sf"/>
</dbReference>
<evidence type="ECO:0000256" key="3">
    <source>
        <dbReference type="ARBA" id="ARBA00022448"/>
    </source>
</evidence>
<comment type="caution">
    <text evidence="18">The sequence shown here is derived from an EMBL/GenBank/DDBJ whole genome shotgun (WGS) entry which is preliminary data.</text>
</comment>
<dbReference type="PRINTS" id="PR00119">
    <property type="entry name" value="CATATPASE"/>
</dbReference>
<dbReference type="InterPro" id="IPR018303">
    <property type="entry name" value="ATPase_P-typ_P_site"/>
</dbReference>
<evidence type="ECO:0000256" key="12">
    <source>
        <dbReference type="ARBA" id="ARBA00022989"/>
    </source>
</evidence>
<keyword evidence="4 15" id="KW-1003">Cell membrane</keyword>
<feature type="region of interest" description="Disordered" evidence="16">
    <location>
        <begin position="1"/>
        <end position="28"/>
    </location>
</feature>
<dbReference type="SUPFAM" id="SSF56784">
    <property type="entry name" value="HAD-like"/>
    <property type="match status" value="1"/>
</dbReference>
<comment type="similarity">
    <text evidence="2 15">Belongs to the cation transport ATPase (P-type) (TC 3.A.3) family. Type IB subfamily.</text>
</comment>
<dbReference type="InterPro" id="IPR023298">
    <property type="entry name" value="ATPase_P-typ_TM_dom_sf"/>
</dbReference>
<dbReference type="Gene3D" id="3.40.50.1000">
    <property type="entry name" value="HAD superfamily/HAD-like"/>
    <property type="match status" value="1"/>
</dbReference>
<feature type="transmembrane region" description="Helical" evidence="15">
    <location>
        <begin position="466"/>
        <end position="488"/>
    </location>
</feature>
<feature type="domain" description="HMA" evidence="17">
    <location>
        <begin position="101"/>
        <end position="167"/>
    </location>
</feature>